<dbReference type="GO" id="GO:0005525">
    <property type="term" value="F:GTP binding"/>
    <property type="evidence" value="ECO:0007669"/>
    <property type="project" value="UniProtKB-KW"/>
</dbReference>
<reference evidence="13 14" key="1">
    <citation type="submission" date="2017-03" db="EMBL/GenBank/DDBJ databases">
        <title>Widespread Adenine N6-methylation of Active Genes in Fungi.</title>
        <authorList>
            <consortium name="DOE Joint Genome Institute"/>
            <person name="Mondo S.J."/>
            <person name="Dannebaum R.O."/>
            <person name="Kuo R.C."/>
            <person name="Louie K.B."/>
            <person name="Bewick A.J."/>
            <person name="Labutti K."/>
            <person name="Haridas S."/>
            <person name="Kuo A."/>
            <person name="Salamov A."/>
            <person name="Ahrendt S.R."/>
            <person name="Lau R."/>
            <person name="Bowen B.P."/>
            <person name="Lipzen A."/>
            <person name="Sullivan W."/>
            <person name="Andreopoulos W.B."/>
            <person name="Clum A."/>
            <person name="Lindquist E."/>
            <person name="Daum C."/>
            <person name="Northen T.R."/>
            <person name="Ramamoorthy G."/>
            <person name="Schmitz R.J."/>
            <person name="Gryganskyi A."/>
            <person name="Culley D."/>
            <person name="Magnuson J."/>
            <person name="James T.Y."/>
            <person name="O'Malley M.A."/>
            <person name="Stajich J.E."/>
            <person name="Spatafora J.W."/>
            <person name="Visel A."/>
            <person name="Grigoriev I.V."/>
        </authorList>
    </citation>
    <scope>NUCLEOTIDE SEQUENCE [LARGE SCALE GENOMIC DNA]</scope>
    <source>
        <strain evidence="13 14">NRRL Y-17943</strain>
    </source>
</reference>
<evidence type="ECO:0000256" key="3">
    <source>
        <dbReference type="ARBA" id="ARBA00020256"/>
    </source>
</evidence>
<evidence type="ECO:0000256" key="7">
    <source>
        <dbReference type="ARBA" id="ARBA00022989"/>
    </source>
</evidence>
<sequence length="344" mass="37282">MERLRDAARLGPHGSIDDSLYTRLVQLLSKVASQHWKAILLGLILGYLVFFLTQSQSRTKSRKGRRGTPTALLVGPQDGGKTSLFVNLVQGEHPQTHTSIQVSDTTFALCSSGACRQIRLVDVPGHPRLADEIKKHLEDVSAAIFVVDIVGLVRNSAQVAELLPSLLTLLASTASQRPHGDPIQLLILSHKTDLLIRPSPPAGIRPVIPESTRTTALERLKTILTREMDRLKSARGTQSGKIEGMSRVPSSTTSFWSRLFGGSNVAVSSEGLENEDAEGLIWGGKGPFSWNDVEGVEVKWGCTALGGAKSSSTAAEMKMAKEESDEEKGPDGLDDLRDFLLLEM</sequence>
<dbReference type="Proteomes" id="UP000193218">
    <property type="component" value="Unassembled WGS sequence"/>
</dbReference>
<evidence type="ECO:0000313" key="14">
    <source>
        <dbReference type="Proteomes" id="UP000193218"/>
    </source>
</evidence>
<comment type="subcellular location">
    <subcellularLocation>
        <location evidence="1">Endoplasmic reticulum membrane</location>
        <topology evidence="1">Single-pass membrane protein</topology>
    </subcellularLocation>
</comment>
<gene>
    <name evidence="13" type="ORF">BD324DRAFT_614694</name>
</gene>
<evidence type="ECO:0000256" key="10">
    <source>
        <dbReference type="ARBA" id="ARBA00023170"/>
    </source>
</evidence>
<feature type="region of interest" description="Disordered" evidence="11">
    <location>
        <begin position="311"/>
        <end position="334"/>
    </location>
</feature>
<proteinExistence type="inferred from homology"/>
<name>A0A1Y1UNY5_9TREE</name>
<dbReference type="AlphaFoldDB" id="A0A1Y1UNY5"/>
<evidence type="ECO:0000256" key="1">
    <source>
        <dbReference type="ARBA" id="ARBA00004389"/>
    </source>
</evidence>
<dbReference type="InterPro" id="IPR027417">
    <property type="entry name" value="P-loop_NTPase"/>
</dbReference>
<keyword evidence="10 13" id="KW-0675">Receptor</keyword>
<evidence type="ECO:0000256" key="12">
    <source>
        <dbReference type="SAM" id="Phobius"/>
    </source>
</evidence>
<keyword evidence="5" id="KW-0547">Nucleotide-binding</keyword>
<dbReference type="InterPro" id="IPR019009">
    <property type="entry name" value="SRP_receptor_beta_su"/>
</dbReference>
<evidence type="ECO:0000256" key="5">
    <source>
        <dbReference type="ARBA" id="ARBA00022741"/>
    </source>
</evidence>
<keyword evidence="6" id="KW-0256">Endoplasmic reticulum</keyword>
<dbReference type="EMBL" id="NBSH01000002">
    <property type="protein sequence ID" value="ORX39712.1"/>
    <property type="molecule type" value="Genomic_DNA"/>
</dbReference>
<dbReference type="Gene3D" id="3.40.50.300">
    <property type="entry name" value="P-loop containing nucleotide triphosphate hydrolases"/>
    <property type="match status" value="1"/>
</dbReference>
<organism evidence="13 14">
    <name type="scientific">Kockovaella imperatae</name>
    <dbReference type="NCBI Taxonomy" id="4999"/>
    <lineage>
        <taxon>Eukaryota</taxon>
        <taxon>Fungi</taxon>
        <taxon>Dikarya</taxon>
        <taxon>Basidiomycota</taxon>
        <taxon>Agaricomycotina</taxon>
        <taxon>Tremellomycetes</taxon>
        <taxon>Tremellales</taxon>
        <taxon>Cuniculitremaceae</taxon>
        <taxon>Kockovaella</taxon>
    </lineage>
</organism>
<dbReference type="FunCoup" id="A0A1Y1UNY5">
    <property type="interactions" value="432"/>
</dbReference>
<evidence type="ECO:0000313" key="13">
    <source>
        <dbReference type="EMBL" id="ORX39712.1"/>
    </source>
</evidence>
<dbReference type="GO" id="GO:0005789">
    <property type="term" value="C:endoplasmic reticulum membrane"/>
    <property type="evidence" value="ECO:0007669"/>
    <property type="project" value="UniProtKB-SubCell"/>
</dbReference>
<evidence type="ECO:0000256" key="11">
    <source>
        <dbReference type="SAM" id="MobiDB-lite"/>
    </source>
</evidence>
<evidence type="ECO:0000256" key="2">
    <source>
        <dbReference type="ARBA" id="ARBA00005619"/>
    </source>
</evidence>
<dbReference type="GeneID" id="33556440"/>
<comment type="similarity">
    <text evidence="2">Belongs to the SRP receptor beta subunit family.</text>
</comment>
<feature type="transmembrane region" description="Helical" evidence="12">
    <location>
        <begin position="35"/>
        <end position="53"/>
    </location>
</feature>
<comment type="caution">
    <text evidence="13">The sequence shown here is derived from an EMBL/GenBank/DDBJ whole genome shotgun (WGS) entry which is preliminary data.</text>
</comment>
<keyword evidence="14" id="KW-1185">Reference proteome</keyword>
<feature type="compositionally biased region" description="Basic and acidic residues" evidence="11">
    <location>
        <begin position="318"/>
        <end position="334"/>
    </location>
</feature>
<evidence type="ECO:0000256" key="8">
    <source>
        <dbReference type="ARBA" id="ARBA00023134"/>
    </source>
</evidence>
<protein>
    <recommendedName>
        <fullName evidence="3">Signal recognition particle receptor subunit beta</fullName>
    </recommendedName>
</protein>
<keyword evidence="8" id="KW-0342">GTP-binding</keyword>
<evidence type="ECO:0000256" key="6">
    <source>
        <dbReference type="ARBA" id="ARBA00022824"/>
    </source>
</evidence>
<evidence type="ECO:0000256" key="4">
    <source>
        <dbReference type="ARBA" id="ARBA00022692"/>
    </source>
</evidence>
<dbReference type="STRING" id="4999.A0A1Y1UNY5"/>
<keyword evidence="7 12" id="KW-1133">Transmembrane helix</keyword>
<dbReference type="SUPFAM" id="SSF52540">
    <property type="entry name" value="P-loop containing nucleoside triphosphate hydrolases"/>
    <property type="match status" value="1"/>
</dbReference>
<dbReference type="InParanoid" id="A0A1Y1UNY5"/>
<keyword evidence="9 12" id="KW-0472">Membrane</keyword>
<evidence type="ECO:0000256" key="9">
    <source>
        <dbReference type="ARBA" id="ARBA00023136"/>
    </source>
</evidence>
<accession>A0A1Y1UNY5</accession>
<keyword evidence="4 12" id="KW-0812">Transmembrane</keyword>
<dbReference type="Pfam" id="PF09439">
    <property type="entry name" value="SRPRB"/>
    <property type="match status" value="1"/>
</dbReference>
<dbReference type="OrthoDB" id="41266at2759"/>
<dbReference type="RefSeq" id="XP_021873497.1">
    <property type="nucleotide sequence ID" value="XM_022014632.1"/>
</dbReference>